<dbReference type="GO" id="GO:0004359">
    <property type="term" value="F:glutaminase activity"/>
    <property type="evidence" value="ECO:0007669"/>
    <property type="project" value="InterPro"/>
</dbReference>
<evidence type="ECO:0000256" key="5">
    <source>
        <dbReference type="ARBA" id="ARBA00022840"/>
    </source>
</evidence>
<dbReference type="PANTHER" id="PTHR23090:SF9">
    <property type="entry name" value="GLUTAMINE-DEPENDENT NAD(+) SYNTHETASE"/>
    <property type="match status" value="1"/>
</dbReference>
<comment type="caution">
    <text evidence="8">Lacks conserved residue(s) required for the propagation of feature annotation.</text>
</comment>
<dbReference type="CDD" id="cd00553">
    <property type="entry name" value="NAD_synthase"/>
    <property type="match status" value="1"/>
</dbReference>
<evidence type="ECO:0000256" key="4">
    <source>
        <dbReference type="ARBA" id="ARBA00022741"/>
    </source>
</evidence>
<proteinExistence type="inferred from homology"/>
<dbReference type="OrthoDB" id="9803818at2"/>
<dbReference type="InterPro" id="IPR022926">
    <property type="entry name" value="NH(3)-dep_NAD(+)_synth"/>
</dbReference>
<dbReference type="STRING" id="118168.MC7420_384"/>
<dbReference type="GO" id="GO:0046872">
    <property type="term" value="F:metal ion binding"/>
    <property type="evidence" value="ECO:0007669"/>
    <property type="project" value="UniProtKB-KW"/>
</dbReference>
<dbReference type="Pfam" id="PF02540">
    <property type="entry name" value="NAD_synthase"/>
    <property type="match status" value="2"/>
</dbReference>
<dbReference type="EC" id="6.3.1.5" evidence="8 10"/>
<dbReference type="EMBL" id="DS989844">
    <property type="protein sequence ID" value="EDX77247.1"/>
    <property type="molecule type" value="Genomic_DNA"/>
</dbReference>
<gene>
    <name evidence="8" type="primary">nadE</name>
    <name evidence="12" type="ORF">MC7420_384</name>
</gene>
<evidence type="ECO:0000256" key="9">
    <source>
        <dbReference type="RuleBase" id="RU003811"/>
    </source>
</evidence>
<evidence type="ECO:0000313" key="13">
    <source>
        <dbReference type="Proteomes" id="UP000003835"/>
    </source>
</evidence>
<dbReference type="HOGENOM" id="CLU_059327_0_0_3"/>
<feature type="binding site" evidence="8">
    <location>
        <position position="54"/>
    </location>
    <ligand>
        <name>Mg(2+)</name>
        <dbReference type="ChEBI" id="CHEBI:18420"/>
    </ligand>
</feature>
<feature type="binding site" description="in other chain" evidence="8">
    <location>
        <position position="218"/>
    </location>
    <ligand>
        <name>deamido-NAD(+)</name>
        <dbReference type="ChEBI" id="CHEBI:58437"/>
        <note>ligand shared between two neighboring subunits</note>
    </ligand>
</feature>
<keyword evidence="4 8" id="KW-0547">Nucleotide-binding</keyword>
<dbReference type="Proteomes" id="UP000003835">
    <property type="component" value="Unassembled WGS sequence"/>
</dbReference>
<feature type="binding site" evidence="8">
    <location>
        <position position="210"/>
    </location>
    <ligand>
        <name>Mg(2+)</name>
        <dbReference type="ChEBI" id="CHEBI:18420"/>
    </ligand>
</feature>
<evidence type="ECO:0000256" key="2">
    <source>
        <dbReference type="ARBA" id="ARBA00022598"/>
    </source>
</evidence>
<feature type="domain" description="NAD/GMP synthase" evidence="11">
    <location>
        <begin position="26"/>
        <end position="111"/>
    </location>
</feature>
<evidence type="ECO:0000256" key="1">
    <source>
        <dbReference type="ARBA" id="ARBA00005859"/>
    </source>
</evidence>
<evidence type="ECO:0000313" key="12">
    <source>
        <dbReference type="EMBL" id="EDX77247.1"/>
    </source>
</evidence>
<dbReference type="GO" id="GO:0008795">
    <property type="term" value="F:NAD+ synthase activity"/>
    <property type="evidence" value="ECO:0007669"/>
    <property type="project" value="UniProtKB-UniRule"/>
</dbReference>
<keyword evidence="13" id="KW-1185">Reference proteome</keyword>
<dbReference type="HAMAP" id="MF_00193">
    <property type="entry name" value="NadE_ammonia_dep"/>
    <property type="match status" value="1"/>
</dbReference>
<keyword evidence="7 8" id="KW-0520">NAD</keyword>
<comment type="pathway">
    <text evidence="8">Cofactor biosynthesis; NAD(+) biosynthesis; NAD(+) from deamido-NAD(+) (ammonia route): step 1/1.</text>
</comment>
<evidence type="ECO:0000256" key="10">
    <source>
        <dbReference type="RuleBase" id="RU003812"/>
    </source>
</evidence>
<dbReference type="RefSeq" id="WP_006099361.1">
    <property type="nucleotide sequence ID" value="NZ_DS989844.1"/>
</dbReference>
<dbReference type="GO" id="GO:0005524">
    <property type="term" value="F:ATP binding"/>
    <property type="evidence" value="ECO:0007669"/>
    <property type="project" value="UniProtKB-UniRule"/>
</dbReference>
<evidence type="ECO:0000256" key="7">
    <source>
        <dbReference type="ARBA" id="ARBA00023027"/>
    </source>
</evidence>
<keyword evidence="6 8" id="KW-0460">Magnesium</keyword>
<evidence type="ECO:0000256" key="3">
    <source>
        <dbReference type="ARBA" id="ARBA00022723"/>
    </source>
</evidence>
<dbReference type="GO" id="GO:0003952">
    <property type="term" value="F:NAD+ synthase (glutamine-hydrolyzing) activity"/>
    <property type="evidence" value="ECO:0007669"/>
    <property type="project" value="InterPro"/>
</dbReference>
<dbReference type="GO" id="GO:0009435">
    <property type="term" value="P:NAD+ biosynthetic process"/>
    <property type="evidence" value="ECO:0007669"/>
    <property type="project" value="UniProtKB-UniRule"/>
</dbReference>
<dbReference type="NCBIfam" id="TIGR00552">
    <property type="entry name" value="nadE"/>
    <property type="match status" value="1"/>
</dbReference>
<dbReference type="InterPro" id="IPR014729">
    <property type="entry name" value="Rossmann-like_a/b/a_fold"/>
</dbReference>
<dbReference type="Gene3D" id="3.40.50.620">
    <property type="entry name" value="HUPs"/>
    <property type="match status" value="1"/>
</dbReference>
<feature type="binding site" evidence="8">
    <location>
        <position position="225"/>
    </location>
    <ligand>
        <name>deamido-NAD(+)</name>
        <dbReference type="ChEBI" id="CHEBI:58437"/>
        <note>ligand shared between two neighboring subunits</note>
    </ligand>
</feature>
<name>B4VLK1_9CYAN</name>
<dbReference type="SUPFAM" id="SSF52402">
    <property type="entry name" value="Adenine nucleotide alpha hydrolases-like"/>
    <property type="match status" value="1"/>
</dbReference>
<evidence type="ECO:0000256" key="8">
    <source>
        <dbReference type="HAMAP-Rule" id="MF_00193"/>
    </source>
</evidence>
<evidence type="ECO:0000259" key="11">
    <source>
        <dbReference type="Pfam" id="PF02540"/>
    </source>
</evidence>
<feature type="binding site" evidence="8">
    <location>
        <position position="205"/>
    </location>
    <ligand>
        <name>ATP</name>
        <dbReference type="ChEBI" id="CHEBI:30616"/>
    </ligand>
</feature>
<keyword evidence="2 8" id="KW-0436">Ligase</keyword>
<dbReference type="PANTHER" id="PTHR23090">
    <property type="entry name" value="NH 3 /GLUTAMINE-DEPENDENT NAD + SYNTHETASE"/>
    <property type="match status" value="1"/>
</dbReference>
<feature type="binding site" evidence="8">
    <location>
        <position position="256"/>
    </location>
    <ligand>
        <name>ATP</name>
        <dbReference type="ChEBI" id="CHEBI:30616"/>
    </ligand>
</feature>
<dbReference type="InterPro" id="IPR003694">
    <property type="entry name" value="NAD_synthase"/>
</dbReference>
<comment type="subunit">
    <text evidence="8">Homodimer.</text>
</comment>
<organism evidence="12 13">
    <name type="scientific">Coleofasciculus chthonoplastes PCC 7420</name>
    <dbReference type="NCBI Taxonomy" id="118168"/>
    <lineage>
        <taxon>Bacteria</taxon>
        <taxon>Bacillati</taxon>
        <taxon>Cyanobacteriota</taxon>
        <taxon>Cyanophyceae</taxon>
        <taxon>Coleofasciculales</taxon>
        <taxon>Coleofasciculaceae</taxon>
        <taxon>Coleofasciculus</taxon>
    </lineage>
</organism>
<feature type="binding site" description="in other chain" evidence="8">
    <location>
        <position position="185"/>
    </location>
    <ligand>
        <name>deamido-NAD(+)</name>
        <dbReference type="ChEBI" id="CHEBI:58437"/>
        <note>ligand shared between two neighboring subunits</note>
    </ligand>
</feature>
<sequence>MNNSVKIDGIGFNKHSLNLDAAKETERIVEQLRQSVHQTLRRRGAVLGISGGIDSSVVLGLCAKAFGSERVVALLLPEGESSPESATLAQLVADHYGVQTITEDISGVLDGFGCYRRRNDAIKRLFPQFGESWQAKIALPGNLLEKETLNIFSLTVTNPEGEEFTKRLPPQEYYQIVAASNFKQRSRMAMLYYHAELNNYAVIGTPNKNEHLLGFFVKYGDGGIDVSPIAHLFKTQVYQLARYLDVPEDIQQRTPTSDTYPGGSSQEEFFFRLPFDILDTIWFGYEQGVSNDKIAQALDLTVEQVERVVADIVRKQRTTTYLRMPVINMEKVD</sequence>
<feature type="binding site" evidence="8">
    <location>
        <begin position="48"/>
        <end position="55"/>
    </location>
    <ligand>
        <name>ATP</name>
        <dbReference type="ChEBI" id="CHEBI:30616"/>
    </ligand>
</feature>
<dbReference type="UniPathway" id="UPA00253">
    <property type="reaction ID" value="UER00333"/>
</dbReference>
<dbReference type="AlphaFoldDB" id="B4VLK1"/>
<dbReference type="NCBIfam" id="NF002048">
    <property type="entry name" value="PRK00876.1"/>
    <property type="match status" value="1"/>
</dbReference>
<feature type="binding site" evidence="8">
    <location>
        <position position="234"/>
    </location>
    <ligand>
        <name>ATP</name>
        <dbReference type="ChEBI" id="CHEBI:30616"/>
    </ligand>
</feature>
<feature type="domain" description="NAD/GMP synthase" evidence="11">
    <location>
        <begin position="170"/>
        <end position="312"/>
    </location>
</feature>
<comment type="similarity">
    <text evidence="1 8 9">Belongs to the NAD synthetase family.</text>
</comment>
<comment type="catalytic activity">
    <reaction evidence="8 10">
        <text>deamido-NAD(+) + NH4(+) + ATP = AMP + diphosphate + NAD(+) + H(+)</text>
        <dbReference type="Rhea" id="RHEA:21188"/>
        <dbReference type="ChEBI" id="CHEBI:15378"/>
        <dbReference type="ChEBI" id="CHEBI:28938"/>
        <dbReference type="ChEBI" id="CHEBI:30616"/>
        <dbReference type="ChEBI" id="CHEBI:33019"/>
        <dbReference type="ChEBI" id="CHEBI:57540"/>
        <dbReference type="ChEBI" id="CHEBI:58437"/>
        <dbReference type="ChEBI" id="CHEBI:456215"/>
        <dbReference type="EC" id="6.3.1.5"/>
    </reaction>
</comment>
<accession>B4VLK1</accession>
<dbReference type="GO" id="GO:0005737">
    <property type="term" value="C:cytoplasm"/>
    <property type="evidence" value="ECO:0007669"/>
    <property type="project" value="InterPro"/>
</dbReference>
<keyword evidence="3 8" id="KW-0479">Metal-binding</keyword>
<protein>
    <recommendedName>
        <fullName evidence="8 10">NH(3)-dependent NAD(+) synthetase</fullName>
        <ecNumber evidence="8 10">6.3.1.5</ecNumber>
    </recommendedName>
</protein>
<dbReference type="InterPro" id="IPR022310">
    <property type="entry name" value="NAD/GMP_synthase"/>
</dbReference>
<keyword evidence="5 8" id="KW-0067">ATP-binding</keyword>
<reference evidence="12 13" key="1">
    <citation type="submission" date="2008-07" db="EMBL/GenBank/DDBJ databases">
        <authorList>
            <person name="Tandeau de Marsac N."/>
            <person name="Ferriera S."/>
            <person name="Johnson J."/>
            <person name="Kravitz S."/>
            <person name="Beeson K."/>
            <person name="Sutton G."/>
            <person name="Rogers Y.-H."/>
            <person name="Friedman R."/>
            <person name="Frazier M."/>
            <person name="Venter J.C."/>
        </authorList>
    </citation>
    <scope>NUCLEOTIDE SEQUENCE [LARGE SCALE GENOMIC DNA]</scope>
    <source>
        <strain evidence="12 13">PCC 7420</strain>
    </source>
</reference>
<dbReference type="eggNOG" id="COG0171">
    <property type="taxonomic scope" value="Bacteria"/>
</dbReference>
<evidence type="ECO:0000256" key="6">
    <source>
        <dbReference type="ARBA" id="ARBA00022842"/>
    </source>
</evidence>
<comment type="function">
    <text evidence="8">Catalyzes the ATP-dependent amidation of deamido-NAD to form NAD. Uses ammonia as a nitrogen source.</text>
</comment>